<proteinExistence type="predicted"/>
<keyword evidence="3" id="KW-1185">Reference proteome</keyword>
<accession>A0AAE1ERU1</accession>
<reference evidence="2" key="1">
    <citation type="submission" date="2023-10" db="EMBL/GenBank/DDBJ databases">
        <title>Genome assemblies of two species of porcelain crab, Petrolisthes cinctipes and Petrolisthes manimaculis (Anomura: Porcellanidae).</title>
        <authorList>
            <person name="Angst P."/>
        </authorList>
    </citation>
    <scope>NUCLEOTIDE SEQUENCE</scope>
    <source>
        <strain evidence="2">PB745_01</strain>
        <tissue evidence="2">Gill</tissue>
    </source>
</reference>
<organism evidence="2 3">
    <name type="scientific">Petrolisthes cinctipes</name>
    <name type="common">Flat porcelain crab</name>
    <dbReference type="NCBI Taxonomy" id="88211"/>
    <lineage>
        <taxon>Eukaryota</taxon>
        <taxon>Metazoa</taxon>
        <taxon>Ecdysozoa</taxon>
        <taxon>Arthropoda</taxon>
        <taxon>Crustacea</taxon>
        <taxon>Multicrustacea</taxon>
        <taxon>Malacostraca</taxon>
        <taxon>Eumalacostraca</taxon>
        <taxon>Eucarida</taxon>
        <taxon>Decapoda</taxon>
        <taxon>Pleocyemata</taxon>
        <taxon>Anomura</taxon>
        <taxon>Galatheoidea</taxon>
        <taxon>Porcellanidae</taxon>
        <taxon>Petrolisthes</taxon>
    </lineage>
</organism>
<evidence type="ECO:0000313" key="3">
    <source>
        <dbReference type="Proteomes" id="UP001286313"/>
    </source>
</evidence>
<feature type="compositionally biased region" description="Basic and acidic residues" evidence="1">
    <location>
        <begin position="104"/>
        <end position="121"/>
    </location>
</feature>
<sequence>MSQSTEGARPHAGGGVRSTEGDGAAAGASVLSYGATHNRRLSRFVTGWLKLAEWCESLYTLLPVPHPGTLLVPTTPQVGTLPTQTAASPPTPLPPTHEWSGGHSEGKGTKGEGRGREDKQLPRPSNFTLTTYPPPATHHPTTHLPHVSPPILYTFLPPQHTRPHVSFPYHTPPYYPTTRLPYHTPPYHPATHRYKAKREKL</sequence>
<comment type="caution">
    <text evidence="2">The sequence shown here is derived from an EMBL/GenBank/DDBJ whole genome shotgun (WGS) entry which is preliminary data.</text>
</comment>
<evidence type="ECO:0000256" key="1">
    <source>
        <dbReference type="SAM" id="MobiDB-lite"/>
    </source>
</evidence>
<gene>
    <name evidence="2" type="ORF">Pcinc_033732</name>
</gene>
<dbReference type="AlphaFoldDB" id="A0AAE1ERU1"/>
<evidence type="ECO:0000313" key="2">
    <source>
        <dbReference type="EMBL" id="KAK3860206.1"/>
    </source>
</evidence>
<dbReference type="Proteomes" id="UP001286313">
    <property type="component" value="Unassembled WGS sequence"/>
</dbReference>
<name>A0AAE1ERU1_PETCI</name>
<protein>
    <submittedName>
        <fullName evidence="2">Uncharacterized protein</fullName>
    </submittedName>
</protein>
<feature type="region of interest" description="Disordered" evidence="1">
    <location>
        <begin position="1"/>
        <end position="23"/>
    </location>
</feature>
<dbReference type="EMBL" id="JAWQEG010004793">
    <property type="protein sequence ID" value="KAK3860206.1"/>
    <property type="molecule type" value="Genomic_DNA"/>
</dbReference>
<feature type="region of interest" description="Disordered" evidence="1">
    <location>
        <begin position="75"/>
        <end position="145"/>
    </location>
</feature>